<dbReference type="STRING" id="304371.MCP_1104"/>
<organism evidence="3 4">
    <name type="scientific">Methanocella paludicola (strain DSM 17711 / JCM 13418 / NBRC 101707 / SANAE)</name>
    <dbReference type="NCBI Taxonomy" id="304371"/>
    <lineage>
        <taxon>Archaea</taxon>
        <taxon>Methanobacteriati</taxon>
        <taxon>Methanobacteriota</taxon>
        <taxon>Stenosarchaea group</taxon>
        <taxon>Methanomicrobia</taxon>
        <taxon>Methanocellales</taxon>
        <taxon>Methanocellaceae</taxon>
        <taxon>Methanocella</taxon>
    </lineage>
</organism>
<dbReference type="Pfam" id="PF13649">
    <property type="entry name" value="Methyltransf_25"/>
    <property type="match status" value="1"/>
</dbReference>
<reference evidence="3 4" key="2">
    <citation type="journal article" date="2008" name="Int. J. Syst. Evol. Microbiol.">
        <title>Methanocella paludicola gen. nov., sp. nov., a methane-producing archaeon, the first isolate of the lineage 'Rice Cluster I', and proposal of the new archaeal order Methanocellales ord. nov.</title>
        <authorList>
            <person name="Sakai S."/>
            <person name="Imachi H."/>
            <person name="Hanada S."/>
            <person name="Ohashi A."/>
            <person name="Harada H."/>
            <person name="Kamagata Y."/>
        </authorList>
    </citation>
    <scope>NUCLEOTIDE SEQUENCE [LARGE SCALE GENOMIC DNA]</scope>
    <source>
        <strain evidence="4">DSM 17711 / JCM 13418 / NBRC 101707 / SANAE</strain>
    </source>
</reference>
<dbReference type="InParanoid" id="D1YXK4"/>
<gene>
    <name evidence="3" type="ordered locus">MCP_1104</name>
</gene>
<dbReference type="AlphaFoldDB" id="D1YXK4"/>
<keyword evidence="1" id="KW-0808">Transferase</keyword>
<keyword evidence="4" id="KW-1185">Reference proteome</keyword>
<dbReference type="RefSeq" id="WP_012899855.1">
    <property type="nucleotide sequence ID" value="NC_013665.1"/>
</dbReference>
<dbReference type="SUPFAM" id="SSF53335">
    <property type="entry name" value="S-adenosyl-L-methionine-dependent methyltransferases"/>
    <property type="match status" value="1"/>
</dbReference>
<proteinExistence type="predicted"/>
<sequence length="190" mass="21762">MMRSPLYWSGSVYHAGLWLMHGKGIDRRCRYIAGMLGESVVDVGCGTGILADYIPPGRKYLGIDLNERFLRYAQKKGRNVMLQDALTFDHYSEYDACVIMDLLHHINPRHKEFVERVLSDVRKRVIICEPFEVPDRNPIAKSLVRIIDADGTNTPEDWMDKESLLEFYNSFGPKSVVNMGQAMIAVYDKT</sequence>
<feature type="domain" description="Methyltransferase" evidence="2">
    <location>
        <begin position="40"/>
        <end position="117"/>
    </location>
</feature>
<dbReference type="KEGG" id="mpd:MCP_1104"/>
<evidence type="ECO:0000256" key="1">
    <source>
        <dbReference type="ARBA" id="ARBA00022679"/>
    </source>
</evidence>
<dbReference type="InterPro" id="IPR041698">
    <property type="entry name" value="Methyltransf_25"/>
</dbReference>
<dbReference type="eggNOG" id="arCOG01773">
    <property type="taxonomic scope" value="Archaea"/>
</dbReference>
<dbReference type="Proteomes" id="UP000001882">
    <property type="component" value="Chromosome"/>
</dbReference>
<evidence type="ECO:0000313" key="4">
    <source>
        <dbReference type="Proteomes" id="UP000001882"/>
    </source>
</evidence>
<evidence type="ECO:0000259" key="2">
    <source>
        <dbReference type="Pfam" id="PF13649"/>
    </source>
</evidence>
<dbReference type="Gene3D" id="3.40.50.150">
    <property type="entry name" value="Vaccinia Virus protein VP39"/>
    <property type="match status" value="1"/>
</dbReference>
<protein>
    <recommendedName>
        <fullName evidence="2">Methyltransferase domain-containing protein</fullName>
    </recommendedName>
</protein>
<dbReference type="CDD" id="cd02440">
    <property type="entry name" value="AdoMet_MTases"/>
    <property type="match status" value="1"/>
</dbReference>
<dbReference type="GO" id="GO:0016740">
    <property type="term" value="F:transferase activity"/>
    <property type="evidence" value="ECO:0007669"/>
    <property type="project" value="UniProtKB-KW"/>
</dbReference>
<name>D1YXK4_METPS</name>
<evidence type="ECO:0000313" key="3">
    <source>
        <dbReference type="EMBL" id="BAI61176.1"/>
    </source>
</evidence>
<accession>D1YXK4</accession>
<dbReference type="PANTHER" id="PTHR43861">
    <property type="entry name" value="TRANS-ACONITATE 2-METHYLTRANSFERASE-RELATED"/>
    <property type="match status" value="1"/>
</dbReference>
<reference evidence="3 4" key="1">
    <citation type="journal article" date="2007" name="Appl. Environ. Microbiol.">
        <title>Isolation of key methanogens for global methane emission from rice paddy fields: a novel isolate affiliated with the clone cluster rice cluster I.</title>
        <authorList>
            <person name="Sakai S."/>
            <person name="Imachi H."/>
            <person name="Sekiguchi Y."/>
            <person name="Ohashi A."/>
            <person name="Harada H."/>
            <person name="Kamagata Y."/>
        </authorList>
    </citation>
    <scope>NUCLEOTIDE SEQUENCE [LARGE SCALE GENOMIC DNA]</scope>
    <source>
        <strain evidence="4">DSM 17711 / JCM 13418 / NBRC 101707 / SANAE</strain>
    </source>
</reference>
<dbReference type="GeneID" id="8681116"/>
<dbReference type="EMBL" id="AP011532">
    <property type="protein sequence ID" value="BAI61176.1"/>
    <property type="molecule type" value="Genomic_DNA"/>
</dbReference>
<dbReference type="InterPro" id="IPR029063">
    <property type="entry name" value="SAM-dependent_MTases_sf"/>
</dbReference>
<reference evidence="4" key="3">
    <citation type="journal article" date="2011" name="PLoS ONE">
        <title>Genome sequence of a mesophilic hydrogenotrophic methanogen Methanocella paludicola, the first cultivated representative of the order Methanocellales.</title>
        <authorList>
            <person name="Sakai S."/>
            <person name="Takaki Y."/>
            <person name="Shimamura S."/>
            <person name="Sekine M."/>
            <person name="Tajima T."/>
            <person name="Kosugi H."/>
            <person name="Ichikawa N."/>
            <person name="Tasumi E."/>
            <person name="Hiraki A.T."/>
            <person name="Shimizu A."/>
            <person name="Kato Y."/>
            <person name="Nishiko R."/>
            <person name="Mori K."/>
            <person name="Fujita N."/>
            <person name="Imachi H."/>
            <person name="Takai K."/>
        </authorList>
    </citation>
    <scope>NUCLEOTIDE SEQUENCE [LARGE SCALE GENOMIC DNA]</scope>
    <source>
        <strain evidence="4">DSM 17711 / JCM 13418 / NBRC 101707 / SANAE</strain>
    </source>
</reference>